<protein>
    <submittedName>
        <fullName evidence="2">Uncharacterized protein</fullName>
    </submittedName>
</protein>
<feature type="compositionally biased region" description="Low complexity" evidence="1">
    <location>
        <begin position="204"/>
        <end position="216"/>
    </location>
</feature>
<dbReference type="HOGENOM" id="CLU_975293_0_0_3"/>
<keyword evidence="3" id="KW-1185">Reference proteome</keyword>
<organism evidence="2 3">
    <name type="scientific">Acaryochloris marina (strain MBIC 11017)</name>
    <dbReference type="NCBI Taxonomy" id="329726"/>
    <lineage>
        <taxon>Bacteria</taxon>
        <taxon>Bacillati</taxon>
        <taxon>Cyanobacteriota</taxon>
        <taxon>Cyanophyceae</taxon>
        <taxon>Acaryochloridales</taxon>
        <taxon>Acaryochloridaceae</taxon>
        <taxon>Acaryochloris</taxon>
    </lineage>
</organism>
<dbReference type="RefSeq" id="WP_012161194.1">
    <property type="nucleotide sequence ID" value="NC_009925.1"/>
</dbReference>
<evidence type="ECO:0000256" key="1">
    <source>
        <dbReference type="SAM" id="MobiDB-lite"/>
    </source>
</evidence>
<dbReference type="Gene3D" id="3.30.700.10">
    <property type="entry name" value="Glycoprotein, Type 4 Pilin"/>
    <property type="match status" value="1"/>
</dbReference>
<dbReference type="STRING" id="329726.AM1_0543"/>
<proteinExistence type="predicted"/>
<evidence type="ECO:0000313" key="2">
    <source>
        <dbReference type="EMBL" id="ABW25593.1"/>
    </source>
</evidence>
<accession>B0CC51</accession>
<dbReference type="KEGG" id="amr:AM1_0543"/>
<evidence type="ECO:0000313" key="3">
    <source>
        <dbReference type="Proteomes" id="UP000000268"/>
    </source>
</evidence>
<feature type="region of interest" description="Disordered" evidence="1">
    <location>
        <begin position="187"/>
        <end position="216"/>
    </location>
</feature>
<reference evidence="2 3" key="1">
    <citation type="journal article" date="2008" name="Proc. Natl. Acad. Sci. U.S.A.">
        <title>Niche adaptation and genome expansion in the chlorophyll d-producing cyanobacterium Acaryochloris marina.</title>
        <authorList>
            <person name="Swingley W.D."/>
            <person name="Chen M."/>
            <person name="Cheung P.C."/>
            <person name="Conrad A.L."/>
            <person name="Dejesa L.C."/>
            <person name="Hao J."/>
            <person name="Honchak B.M."/>
            <person name="Karbach L.E."/>
            <person name="Kurdoglu A."/>
            <person name="Lahiri S."/>
            <person name="Mastrian S.D."/>
            <person name="Miyashita H."/>
            <person name="Page L."/>
            <person name="Ramakrishna P."/>
            <person name="Satoh S."/>
            <person name="Sattley W.M."/>
            <person name="Shimada Y."/>
            <person name="Taylor H.L."/>
            <person name="Tomo T."/>
            <person name="Tsuchiya T."/>
            <person name="Wang Z.T."/>
            <person name="Raymond J."/>
            <person name="Mimuro M."/>
            <person name="Blankenship R.E."/>
            <person name="Touchman J.W."/>
        </authorList>
    </citation>
    <scope>NUCLEOTIDE SEQUENCE [LARGE SCALE GENOMIC DNA]</scope>
    <source>
        <strain evidence="3">MBIC 11017</strain>
    </source>
</reference>
<dbReference type="AlphaFoldDB" id="B0CC51"/>
<dbReference type="EMBL" id="CP000828">
    <property type="protein sequence ID" value="ABW25593.1"/>
    <property type="molecule type" value="Genomic_DNA"/>
</dbReference>
<dbReference type="Proteomes" id="UP000000268">
    <property type="component" value="Chromosome"/>
</dbReference>
<dbReference type="SUPFAM" id="SSF54523">
    <property type="entry name" value="Pili subunits"/>
    <property type="match status" value="1"/>
</dbReference>
<dbReference type="eggNOG" id="COG4970">
    <property type="taxonomic scope" value="Bacteria"/>
</dbReference>
<sequence length="296" mass="31080">MFILLLQIAMLRLYPLIKLRPSPSETGFTLAEKMVIGAIIGIAATASAPSIMATMNRAKVKQTMAEVRTALNETQREAIKGNKICTLTLNFVEGKITGPCLKSGDRTLETDVAIATNLTDPNSNTARTNEGQPVLIGSDVQPSLGLSDGETISQIAMAPVPEAKASKAGVIVQVIAKCKGNTEKGLGLGTCKNKDKDESGNGGHDSPSSPGPSASIPIKYGVLGNPEFAIVSAQQTPTDPSGKIIFYSPDDSKATKRCIAISNTLGLTRIGTYQGDMSPAAITDSGRCTAENWEEQ</sequence>
<gene>
    <name evidence="2" type="ordered locus">AM1_0543</name>
</gene>
<dbReference type="InterPro" id="IPR045584">
    <property type="entry name" value="Pilin-like"/>
</dbReference>
<name>B0CC51_ACAM1</name>